<keyword evidence="3" id="KW-0808">Transferase</keyword>
<dbReference type="AlphaFoldDB" id="A0A438IL39"/>
<dbReference type="GO" id="GO:0030244">
    <property type="term" value="P:cellulose biosynthetic process"/>
    <property type="evidence" value="ECO:0007669"/>
    <property type="project" value="InterPro"/>
</dbReference>
<feature type="binding site" evidence="8">
    <location>
        <position position="133"/>
    </location>
    <ligand>
        <name>Mn(2+)</name>
        <dbReference type="ChEBI" id="CHEBI:29035"/>
    </ligand>
</feature>
<evidence type="ECO:0000256" key="4">
    <source>
        <dbReference type="ARBA" id="ARBA00022692"/>
    </source>
</evidence>
<name>A0A438IL39_VITVI</name>
<evidence type="ECO:0000256" key="8">
    <source>
        <dbReference type="PIRSR" id="PIRSR605150-3"/>
    </source>
</evidence>
<comment type="caution">
    <text evidence="9">The sequence shown here is derived from an EMBL/GenBank/DDBJ whole genome shotgun (WGS) entry which is preliminary data.</text>
</comment>
<organism evidence="9 10">
    <name type="scientific">Vitis vinifera</name>
    <name type="common">Grape</name>
    <dbReference type="NCBI Taxonomy" id="29760"/>
    <lineage>
        <taxon>Eukaryota</taxon>
        <taxon>Viridiplantae</taxon>
        <taxon>Streptophyta</taxon>
        <taxon>Embryophyta</taxon>
        <taxon>Tracheophyta</taxon>
        <taxon>Spermatophyta</taxon>
        <taxon>Magnoliopsida</taxon>
        <taxon>eudicotyledons</taxon>
        <taxon>Gunneridae</taxon>
        <taxon>Pentapetalae</taxon>
        <taxon>rosids</taxon>
        <taxon>Vitales</taxon>
        <taxon>Vitaceae</taxon>
        <taxon>Viteae</taxon>
        <taxon>Vitis</taxon>
    </lineage>
</organism>
<keyword evidence="2" id="KW-0328">Glycosyltransferase</keyword>
<dbReference type="GO" id="GO:0012505">
    <property type="term" value="C:endomembrane system"/>
    <property type="evidence" value="ECO:0007669"/>
    <property type="project" value="UniProtKB-SubCell"/>
</dbReference>
<evidence type="ECO:0000256" key="2">
    <source>
        <dbReference type="ARBA" id="ARBA00022676"/>
    </source>
</evidence>
<keyword evidence="7" id="KW-0961">Cell wall biogenesis/degradation</keyword>
<evidence type="ECO:0000256" key="1">
    <source>
        <dbReference type="ARBA" id="ARBA00004127"/>
    </source>
</evidence>
<proteinExistence type="predicted"/>
<evidence type="ECO:0000313" key="10">
    <source>
        <dbReference type="Proteomes" id="UP000288805"/>
    </source>
</evidence>
<evidence type="ECO:0000256" key="7">
    <source>
        <dbReference type="ARBA" id="ARBA00023316"/>
    </source>
</evidence>
<evidence type="ECO:0000256" key="3">
    <source>
        <dbReference type="ARBA" id="ARBA00022679"/>
    </source>
</evidence>
<dbReference type="GO" id="GO:0016020">
    <property type="term" value="C:membrane"/>
    <property type="evidence" value="ECO:0007669"/>
    <property type="project" value="InterPro"/>
</dbReference>
<dbReference type="GO" id="GO:0071555">
    <property type="term" value="P:cell wall organization"/>
    <property type="evidence" value="ECO:0007669"/>
    <property type="project" value="UniProtKB-KW"/>
</dbReference>
<keyword evidence="6" id="KW-0472">Membrane</keyword>
<gene>
    <name evidence="9" type="primary">CSLH1_0</name>
    <name evidence="9" type="ORF">CK203_026271</name>
</gene>
<reference evidence="9 10" key="1">
    <citation type="journal article" date="2018" name="PLoS Genet.">
        <title>Population sequencing reveals clonal diversity and ancestral inbreeding in the grapevine cultivar Chardonnay.</title>
        <authorList>
            <person name="Roach M.J."/>
            <person name="Johnson D.L."/>
            <person name="Bohlmann J."/>
            <person name="van Vuuren H.J."/>
            <person name="Jones S.J."/>
            <person name="Pretorius I.S."/>
            <person name="Schmidt S.A."/>
            <person name="Borneman A.R."/>
        </authorList>
    </citation>
    <scope>NUCLEOTIDE SEQUENCE [LARGE SCALE GENOMIC DNA]</scope>
    <source>
        <strain evidence="10">cv. Chardonnay</strain>
        <tissue evidence="9">Leaf</tissue>
    </source>
</reference>
<keyword evidence="4" id="KW-0812">Transmembrane</keyword>
<dbReference type="Gene3D" id="3.90.550.10">
    <property type="entry name" value="Spore Coat Polysaccharide Biosynthesis Protein SpsA, Chain A"/>
    <property type="match status" value="1"/>
</dbReference>
<dbReference type="PANTHER" id="PTHR13301">
    <property type="entry name" value="X-BOX TRANSCRIPTION FACTOR-RELATED"/>
    <property type="match status" value="1"/>
</dbReference>
<keyword evidence="5" id="KW-1133">Transmembrane helix</keyword>
<dbReference type="InterPro" id="IPR029044">
    <property type="entry name" value="Nucleotide-diphossugar_trans"/>
</dbReference>
<evidence type="ECO:0000313" key="9">
    <source>
        <dbReference type="EMBL" id="RVW97428.1"/>
    </source>
</evidence>
<feature type="binding site" evidence="8">
    <location>
        <position position="109"/>
    </location>
    <ligand>
        <name>Mn(2+)</name>
        <dbReference type="ChEBI" id="CHEBI:29035"/>
    </ligand>
</feature>
<protein>
    <submittedName>
        <fullName evidence="9">Cellulose synthase-like protein H1</fullName>
    </submittedName>
</protein>
<evidence type="ECO:0000256" key="5">
    <source>
        <dbReference type="ARBA" id="ARBA00022989"/>
    </source>
</evidence>
<dbReference type="FunFam" id="3.90.550.10:FF:000145">
    <property type="entry name" value="Cellulose synthase-like protein H1"/>
    <property type="match status" value="1"/>
</dbReference>
<accession>A0A438IL39</accession>
<dbReference type="GO" id="GO:0016760">
    <property type="term" value="F:cellulose synthase (UDP-forming) activity"/>
    <property type="evidence" value="ECO:0007669"/>
    <property type="project" value="InterPro"/>
</dbReference>
<dbReference type="InterPro" id="IPR005150">
    <property type="entry name" value="Cellulose_synth"/>
</dbReference>
<dbReference type="Pfam" id="PF03552">
    <property type="entry name" value="Cellulose_synt"/>
    <property type="match status" value="1"/>
</dbReference>
<comment type="subcellular location">
    <subcellularLocation>
        <location evidence="1">Endomembrane system</location>
        <topology evidence="1">Multi-pass membrane protein</topology>
    </subcellularLocation>
</comment>
<sequence>MVFKLELPLDTSPESCYHPMIIQRSSYKKYRKIMGEYEELRRRIEDATLKSISYEFSTADFVAFSNIKKGSHPTIIKVILENKESRSDGLPHLVYVSREKDPKHPHHYKAGAMNVLTRVSGAMTNAPFMLNVDCDMYANNPLIFHHAMCLLLGSKNEQDCGFVQSPQCFYDGLKDDPFGNQLVVLYKYLGSGIAGLQGPTYSGTGCFHRRKVIYGLWPDGRMEIKGRSGKLTDERIQKTFGNSKEFTTTAARLLSGLSGISHCPYDLLNRVEAAQEVATCSYEYGTSWGTKVSCKYLEQQE</sequence>
<dbReference type="Proteomes" id="UP000288805">
    <property type="component" value="Unassembled WGS sequence"/>
</dbReference>
<dbReference type="EMBL" id="QGNW01000101">
    <property type="protein sequence ID" value="RVW97428.1"/>
    <property type="molecule type" value="Genomic_DNA"/>
</dbReference>
<evidence type="ECO:0000256" key="6">
    <source>
        <dbReference type="ARBA" id="ARBA00023136"/>
    </source>
</evidence>